<reference evidence="3 4" key="1">
    <citation type="submission" date="2019-03" db="EMBL/GenBank/DDBJ databases">
        <title>Genomic Encyclopedia of Archaeal and Bacterial Type Strains, Phase II (KMG-II): from individual species to whole genera.</title>
        <authorList>
            <person name="Goeker M."/>
        </authorList>
    </citation>
    <scope>NUCLEOTIDE SEQUENCE [LARGE SCALE GENOMIC DNA]</scope>
    <source>
        <strain evidence="3 4">DSM 45499</strain>
    </source>
</reference>
<accession>A0A4R7UUG4</accession>
<feature type="transmembrane region" description="Helical" evidence="1">
    <location>
        <begin position="39"/>
        <end position="59"/>
    </location>
</feature>
<feature type="domain" description="VanZ-like" evidence="2">
    <location>
        <begin position="22"/>
        <end position="151"/>
    </location>
</feature>
<feature type="transmembrane region" description="Helical" evidence="1">
    <location>
        <begin position="136"/>
        <end position="157"/>
    </location>
</feature>
<gene>
    <name evidence="3" type="ORF">CLV71_126116</name>
</gene>
<dbReference type="OrthoDB" id="4833326at2"/>
<keyword evidence="4" id="KW-1185">Reference proteome</keyword>
<protein>
    <submittedName>
        <fullName evidence="3">VanZ like protein</fullName>
    </submittedName>
</protein>
<dbReference type="RefSeq" id="WP_133908854.1">
    <property type="nucleotide sequence ID" value="NZ_SOCP01000026.1"/>
</dbReference>
<feature type="transmembrane region" description="Helical" evidence="1">
    <location>
        <begin position="104"/>
        <end position="124"/>
    </location>
</feature>
<feature type="transmembrane region" description="Helical" evidence="1">
    <location>
        <begin position="12"/>
        <end position="32"/>
    </location>
</feature>
<dbReference type="Proteomes" id="UP000294927">
    <property type="component" value="Unassembled WGS sequence"/>
</dbReference>
<evidence type="ECO:0000313" key="3">
    <source>
        <dbReference type="EMBL" id="TDV38727.1"/>
    </source>
</evidence>
<name>A0A4R7UUG4_9PSEU</name>
<keyword evidence="1" id="KW-0472">Membrane</keyword>
<sequence length="172" mass="18517">MIATFMLEHPALMPVVMALIAVICVIAGYLLVRARYSHQILWTLAGLSLLPVVVMTLNPTAGRSFVFCVVQFSMPSPRAVELLANVALFLPLVYFATLATRKPLLVLASGTFLSAGIEVVQGLIPAIGRSCDTNDWAMNTAGAVIAVLLASATITVTKRRQRELTSKPLNDH</sequence>
<evidence type="ECO:0000313" key="4">
    <source>
        <dbReference type="Proteomes" id="UP000294927"/>
    </source>
</evidence>
<dbReference type="Pfam" id="PF04892">
    <property type="entry name" value="VanZ"/>
    <property type="match status" value="1"/>
</dbReference>
<feature type="transmembrane region" description="Helical" evidence="1">
    <location>
        <begin position="79"/>
        <end position="97"/>
    </location>
</feature>
<dbReference type="AlphaFoldDB" id="A0A4R7UUG4"/>
<proteinExistence type="predicted"/>
<comment type="caution">
    <text evidence="3">The sequence shown here is derived from an EMBL/GenBank/DDBJ whole genome shotgun (WGS) entry which is preliminary data.</text>
</comment>
<organism evidence="3 4">
    <name type="scientific">Actinophytocola oryzae</name>
    <dbReference type="NCBI Taxonomy" id="502181"/>
    <lineage>
        <taxon>Bacteria</taxon>
        <taxon>Bacillati</taxon>
        <taxon>Actinomycetota</taxon>
        <taxon>Actinomycetes</taxon>
        <taxon>Pseudonocardiales</taxon>
        <taxon>Pseudonocardiaceae</taxon>
    </lineage>
</organism>
<evidence type="ECO:0000259" key="2">
    <source>
        <dbReference type="Pfam" id="PF04892"/>
    </source>
</evidence>
<dbReference type="InterPro" id="IPR006976">
    <property type="entry name" value="VanZ-like"/>
</dbReference>
<dbReference type="EMBL" id="SOCP01000026">
    <property type="protein sequence ID" value="TDV38727.1"/>
    <property type="molecule type" value="Genomic_DNA"/>
</dbReference>
<keyword evidence="1" id="KW-0812">Transmembrane</keyword>
<evidence type="ECO:0000256" key="1">
    <source>
        <dbReference type="SAM" id="Phobius"/>
    </source>
</evidence>
<keyword evidence="1" id="KW-1133">Transmembrane helix</keyword>